<evidence type="ECO:0000256" key="1">
    <source>
        <dbReference type="SAM" id="MobiDB-lite"/>
    </source>
</evidence>
<evidence type="ECO:0000313" key="2">
    <source>
        <dbReference type="EMBL" id="KTB29109.1"/>
    </source>
</evidence>
<dbReference type="Proteomes" id="UP000054988">
    <property type="component" value="Unassembled WGS sequence"/>
</dbReference>
<organism evidence="2 3">
    <name type="scientific">Moniliophthora roreri</name>
    <name type="common">Frosty pod rot fungus</name>
    <name type="synonym">Monilia roreri</name>
    <dbReference type="NCBI Taxonomy" id="221103"/>
    <lineage>
        <taxon>Eukaryota</taxon>
        <taxon>Fungi</taxon>
        <taxon>Dikarya</taxon>
        <taxon>Basidiomycota</taxon>
        <taxon>Agaricomycotina</taxon>
        <taxon>Agaricomycetes</taxon>
        <taxon>Agaricomycetidae</taxon>
        <taxon>Agaricales</taxon>
        <taxon>Marasmiineae</taxon>
        <taxon>Marasmiaceae</taxon>
        <taxon>Moniliophthora</taxon>
    </lineage>
</organism>
<dbReference type="EMBL" id="LATX01002450">
    <property type="protein sequence ID" value="KTB29109.1"/>
    <property type="molecule type" value="Genomic_DNA"/>
</dbReference>
<dbReference type="AlphaFoldDB" id="A0A0W0EYK4"/>
<reference evidence="2 3" key="1">
    <citation type="submission" date="2015-12" db="EMBL/GenBank/DDBJ databases">
        <title>Draft genome sequence of Moniliophthora roreri, the causal agent of frosty pod rot of cacao.</title>
        <authorList>
            <person name="Aime M.C."/>
            <person name="Diaz-Valderrama J.R."/>
            <person name="Kijpornyongpan T."/>
            <person name="Phillips-Mora W."/>
        </authorList>
    </citation>
    <scope>NUCLEOTIDE SEQUENCE [LARGE SCALE GENOMIC DNA]</scope>
    <source>
        <strain evidence="2 3">MCA 2952</strain>
    </source>
</reference>
<gene>
    <name evidence="2" type="ORF">WG66_18352</name>
</gene>
<name>A0A0W0EYK4_MONRR</name>
<feature type="region of interest" description="Disordered" evidence="1">
    <location>
        <begin position="1"/>
        <end position="33"/>
    </location>
</feature>
<feature type="compositionally biased region" description="Basic and acidic residues" evidence="1">
    <location>
        <begin position="1"/>
        <end position="11"/>
    </location>
</feature>
<evidence type="ECO:0000313" key="3">
    <source>
        <dbReference type="Proteomes" id="UP000054988"/>
    </source>
</evidence>
<accession>A0A0W0EYK4</accession>
<comment type="caution">
    <text evidence="2">The sequence shown here is derived from an EMBL/GenBank/DDBJ whole genome shotgun (WGS) entry which is preliminary data.</text>
</comment>
<sequence>MSDMGDIHLQTEPEASGKPTRGQSYEPELPKPGKPLYYDDPALVLKVDGHAVTVLFIPRICACDMPKSQPTKAEFLQSLTFNLLIQSRQLEGVKMAWNPTQYGKKHRRLIVYPDSGFQHGMRMQIMDKSMIKPLGRLPNLREGRILLKCSHPAVSGNFPLIEDWRFDIGKMVTAPTGQQGVVISHSPAGPTIQCYKPPPNDCNPDLQDLLTIDFVHYVSGVEGFVIVPNSFDNNFVLIKHLDNNMEAAVQGPREITTGQDWQQFRSEWNKKLALRRLPQQVFVMNHIEASAKIKKAQPGTIPWKDRHVLIYAKGCHNKGDVAQVYDVHICQKTKSGLQITIKSEVIGRQGQHQMYDYEDLIDEHWELPLHLVEQSLNPAIHPKCNYIHPMTFHVKVAKLPPSTRSMTPTLHLHCPSSARSRSSTLNPAWMVSADNSNCHHPMPSTPTWQTQSLHPSQCWLYEAENTHDLWFKAKIKGEILGKHFNNKPKNICLVICNREKTAVIEHYKKQHPLPDNVEVSPVYSVSNMVDSIFIFRGEFTNRVVYQSSSANYDGVRYLHGFEADIKGRTIDPGVKCKFLPMDACVLYVGAEVRDALGQYYKDCSNSNNCCC</sequence>
<protein>
    <submittedName>
        <fullName evidence="2">Uncharacterized protein</fullName>
    </submittedName>
</protein>
<proteinExistence type="predicted"/>